<evidence type="ECO:0000313" key="10">
    <source>
        <dbReference type="EMBL" id="EAY29096.1"/>
    </source>
</evidence>
<reference evidence="10 11" key="1">
    <citation type="submission" date="2007-01" db="EMBL/GenBank/DDBJ databases">
        <authorList>
            <person name="Haygood M."/>
            <person name="Podell S."/>
            <person name="Anderson C."/>
            <person name="Hopkinson B."/>
            <person name="Roe K."/>
            <person name="Barbeau K."/>
            <person name="Gaasterland T."/>
            <person name="Ferriera S."/>
            <person name="Johnson J."/>
            <person name="Kravitz S."/>
            <person name="Beeson K."/>
            <person name="Sutton G."/>
            <person name="Rogers Y.-H."/>
            <person name="Friedman R."/>
            <person name="Frazier M."/>
            <person name="Venter J.C."/>
        </authorList>
    </citation>
    <scope>NUCLEOTIDE SEQUENCE [LARGE SCALE GENOMIC DNA]</scope>
    <source>
        <strain evidence="10 11">ATCC 23134</strain>
    </source>
</reference>
<keyword evidence="11" id="KW-1185">Reference proteome</keyword>
<dbReference type="GO" id="GO:0005254">
    <property type="term" value="F:chloride channel activity"/>
    <property type="evidence" value="ECO:0007669"/>
    <property type="project" value="InterPro"/>
</dbReference>
<keyword evidence="4 9" id="KW-0812">Transmembrane</keyword>
<evidence type="ECO:0000256" key="2">
    <source>
        <dbReference type="ARBA" id="ARBA00022448"/>
    </source>
</evidence>
<accession>A1ZK70</accession>
<sequence>MPDNRQGMSRLEWYFNKLIWNTHMLHELWQGLLVIAVYTFALVYFKVNIWSEPSTMVHSILGLALGLLLVFRTNTAYDRWWEGRKLLGALVNNSRNIAIKISTYFDTAEDKEYMSRMASAYAFALKSHLRDSDAAKRIFDLHLITETEYQRFRKLKHVPNEIARCMYALATQRYNEGNLKEMQFLSFEKHLAALTDIIGGCERIKKTPMPLAYGIHLRQFLNLYIFSLPFNLVHALGYWTVPLLAVTYYALAGLKEIGEEIEEPFGTDNNDLPVNQIAHTIYNNIYETTGVTQPKIFDEVSETHENEVNHDAQVPRFDKQELIDRP</sequence>
<dbReference type="PANTHER" id="PTHR33281">
    <property type="entry name" value="UPF0187 PROTEIN YNEE"/>
    <property type="match status" value="1"/>
</dbReference>
<dbReference type="RefSeq" id="WP_002696665.1">
    <property type="nucleotide sequence ID" value="NZ_AAWS01000012.1"/>
</dbReference>
<evidence type="ECO:0000256" key="7">
    <source>
        <dbReference type="ARBA" id="ARBA00023136"/>
    </source>
</evidence>
<keyword evidence="3" id="KW-1003">Cell membrane</keyword>
<evidence type="ECO:0000256" key="1">
    <source>
        <dbReference type="ARBA" id="ARBA00004651"/>
    </source>
</evidence>
<name>A1ZK70_MICM2</name>
<gene>
    <name evidence="10" type="ORF">M23134_02287</name>
</gene>
<keyword evidence="5 9" id="KW-1133">Transmembrane helix</keyword>
<dbReference type="AlphaFoldDB" id="A1ZK70"/>
<dbReference type="InterPro" id="IPR044669">
    <property type="entry name" value="YneE/VCCN1/2-like"/>
</dbReference>
<organism evidence="10 11">
    <name type="scientific">Microscilla marina ATCC 23134</name>
    <dbReference type="NCBI Taxonomy" id="313606"/>
    <lineage>
        <taxon>Bacteria</taxon>
        <taxon>Pseudomonadati</taxon>
        <taxon>Bacteroidota</taxon>
        <taxon>Cytophagia</taxon>
        <taxon>Cytophagales</taxon>
        <taxon>Microscillaceae</taxon>
        <taxon>Microscilla</taxon>
    </lineage>
</organism>
<proteinExistence type="inferred from homology"/>
<protein>
    <recommendedName>
        <fullName evidence="12">Bestrophin, RFP-TM, chloride channel</fullName>
    </recommendedName>
</protein>
<evidence type="ECO:0000313" key="11">
    <source>
        <dbReference type="Proteomes" id="UP000004095"/>
    </source>
</evidence>
<evidence type="ECO:0000256" key="3">
    <source>
        <dbReference type="ARBA" id="ARBA00022475"/>
    </source>
</evidence>
<evidence type="ECO:0000256" key="4">
    <source>
        <dbReference type="ARBA" id="ARBA00022692"/>
    </source>
</evidence>
<keyword evidence="7 9" id="KW-0472">Membrane</keyword>
<evidence type="ECO:0000256" key="9">
    <source>
        <dbReference type="SAM" id="Phobius"/>
    </source>
</evidence>
<dbReference type="PANTHER" id="PTHR33281:SF19">
    <property type="entry name" value="VOLTAGE-DEPENDENT ANION CHANNEL-FORMING PROTEIN YNEE"/>
    <property type="match status" value="1"/>
</dbReference>
<evidence type="ECO:0000256" key="6">
    <source>
        <dbReference type="ARBA" id="ARBA00023065"/>
    </source>
</evidence>
<dbReference type="EMBL" id="AAWS01000012">
    <property type="protein sequence ID" value="EAY29096.1"/>
    <property type="molecule type" value="Genomic_DNA"/>
</dbReference>
<dbReference type="Proteomes" id="UP000004095">
    <property type="component" value="Unassembled WGS sequence"/>
</dbReference>
<feature type="transmembrane region" description="Helical" evidence="9">
    <location>
        <begin position="53"/>
        <end position="71"/>
    </location>
</feature>
<evidence type="ECO:0008006" key="12">
    <source>
        <dbReference type="Google" id="ProtNLM"/>
    </source>
</evidence>
<comment type="similarity">
    <text evidence="8">Belongs to the anion channel-forming bestrophin (TC 1.A.46) family.</text>
</comment>
<dbReference type="GO" id="GO:0005886">
    <property type="term" value="C:plasma membrane"/>
    <property type="evidence" value="ECO:0007669"/>
    <property type="project" value="UniProtKB-SubCell"/>
</dbReference>
<comment type="subcellular location">
    <subcellularLocation>
        <location evidence="1">Cell membrane</location>
        <topology evidence="1">Multi-pass membrane protein</topology>
    </subcellularLocation>
</comment>
<feature type="transmembrane region" description="Helical" evidence="9">
    <location>
        <begin position="28"/>
        <end position="47"/>
    </location>
</feature>
<keyword evidence="6" id="KW-0406">Ion transport</keyword>
<evidence type="ECO:0000256" key="8">
    <source>
        <dbReference type="ARBA" id="ARBA00034708"/>
    </source>
</evidence>
<comment type="caution">
    <text evidence="10">The sequence shown here is derived from an EMBL/GenBank/DDBJ whole genome shotgun (WGS) entry which is preliminary data.</text>
</comment>
<dbReference type="Pfam" id="PF25539">
    <property type="entry name" value="Bestrophin_2"/>
    <property type="match status" value="1"/>
</dbReference>
<keyword evidence="2" id="KW-0813">Transport</keyword>
<dbReference type="eggNOG" id="COG3781">
    <property type="taxonomic scope" value="Bacteria"/>
</dbReference>
<dbReference type="OrthoDB" id="445589at2"/>
<evidence type="ECO:0000256" key="5">
    <source>
        <dbReference type="ARBA" id="ARBA00022989"/>
    </source>
</evidence>